<dbReference type="RefSeq" id="WP_167812775.1">
    <property type="nucleotide sequence ID" value="NZ_CP042301.2"/>
</dbReference>
<keyword evidence="3" id="KW-1185">Reference proteome</keyword>
<dbReference type="KEGG" id="niy:FQ775_01090"/>
<name>A0A5B8KU49_9HYPH</name>
<dbReference type="Proteomes" id="UP000321389">
    <property type="component" value="Chromosome"/>
</dbReference>
<dbReference type="EMBL" id="CP042301">
    <property type="protein sequence ID" value="QDY99077.2"/>
    <property type="molecule type" value="Genomic_DNA"/>
</dbReference>
<keyword evidence="1" id="KW-0472">Membrane</keyword>
<dbReference type="AlphaFoldDB" id="A0A5B8KU49"/>
<evidence type="ECO:0000313" key="3">
    <source>
        <dbReference type="Proteomes" id="UP000321389"/>
    </source>
</evidence>
<proteinExistence type="predicted"/>
<gene>
    <name evidence="2" type="ORF">FQ775_01090</name>
</gene>
<evidence type="ECO:0000313" key="2">
    <source>
        <dbReference type="EMBL" id="QDY99077.2"/>
    </source>
</evidence>
<reference evidence="2" key="1">
    <citation type="submission" date="2020-04" db="EMBL/GenBank/DDBJ databases">
        <title>Nitratireductor sp. nov. isolated from mangrove soil.</title>
        <authorList>
            <person name="Ye Y."/>
        </authorList>
    </citation>
    <scope>NUCLEOTIDE SEQUENCE</scope>
    <source>
        <strain evidence="2">SY7</strain>
    </source>
</reference>
<feature type="transmembrane region" description="Helical" evidence="1">
    <location>
        <begin position="6"/>
        <end position="27"/>
    </location>
</feature>
<organism evidence="2 3">
    <name type="scientific">Nitratireductor mangrovi</name>
    <dbReference type="NCBI Taxonomy" id="2599600"/>
    <lineage>
        <taxon>Bacteria</taxon>
        <taxon>Pseudomonadati</taxon>
        <taxon>Pseudomonadota</taxon>
        <taxon>Alphaproteobacteria</taxon>
        <taxon>Hyphomicrobiales</taxon>
        <taxon>Phyllobacteriaceae</taxon>
        <taxon>Nitratireductor</taxon>
    </lineage>
</organism>
<protein>
    <submittedName>
        <fullName evidence="2">DUF2730 family protein</fullName>
    </submittedName>
</protein>
<accession>A0A5B8KU49</accession>
<keyword evidence="1" id="KW-0812">Transmembrane</keyword>
<sequence>MDLNEVMPWLGAIALIVSLVNSFHSFFTSGTKENAKRLEAIDGPDGKVTKLESRVQAVENELKHLPDVQTVNDIKLAIAELRGTMGQQAEVMNGVARTVHRLENYLLEKGK</sequence>
<dbReference type="Pfam" id="PF10805">
    <property type="entry name" value="DUF2730"/>
    <property type="match status" value="1"/>
</dbReference>
<dbReference type="InterPro" id="IPR020269">
    <property type="entry name" value="Phage_Mu_Releasin"/>
</dbReference>
<keyword evidence="1" id="KW-1133">Transmembrane helix</keyword>
<evidence type="ECO:0000256" key="1">
    <source>
        <dbReference type="SAM" id="Phobius"/>
    </source>
</evidence>